<dbReference type="RefSeq" id="WP_111214902.1">
    <property type="nucleotide sequence ID" value="NZ_POTY01000104.1"/>
</dbReference>
<comment type="caution">
    <text evidence="1">The sequence shown here is derived from an EMBL/GenBank/DDBJ whole genome shotgun (WGS) entry which is preliminary data.</text>
</comment>
<dbReference type="AlphaFoldDB" id="A0A2W2EVK2"/>
<proteinExistence type="predicted"/>
<gene>
    <name evidence="1" type="ORF">C1I95_17605</name>
</gene>
<name>A0A2W2EVK2_9ACTN</name>
<evidence type="ECO:0000313" key="1">
    <source>
        <dbReference type="EMBL" id="PZG16488.1"/>
    </source>
</evidence>
<dbReference type="EMBL" id="POTY01000104">
    <property type="protein sequence ID" value="PZG16488.1"/>
    <property type="molecule type" value="Genomic_DNA"/>
</dbReference>
<accession>A0A2W2EVK2</accession>
<dbReference type="Proteomes" id="UP000248924">
    <property type="component" value="Unassembled WGS sequence"/>
</dbReference>
<evidence type="ECO:0000313" key="2">
    <source>
        <dbReference type="Proteomes" id="UP000248924"/>
    </source>
</evidence>
<sequence>MSRFYFHSPSGDAEILGSEWAWLDCIARGPADAAWDLDPYRGGYDRAKAILAMSPKTSVGLYGGNGDLHRMLREATARPTDYEARRRLVQAIRLWLRVDGLDLNVAGVRLHTP</sequence>
<organism evidence="1 2">
    <name type="scientific">Micromonospora craterilacus</name>
    <dbReference type="NCBI Taxonomy" id="1655439"/>
    <lineage>
        <taxon>Bacteria</taxon>
        <taxon>Bacillati</taxon>
        <taxon>Actinomycetota</taxon>
        <taxon>Actinomycetes</taxon>
        <taxon>Micromonosporales</taxon>
        <taxon>Micromonosporaceae</taxon>
        <taxon>Micromonospora</taxon>
    </lineage>
</organism>
<reference evidence="1 2" key="1">
    <citation type="submission" date="2018-01" db="EMBL/GenBank/DDBJ databases">
        <title>Draft genome sequence of Jishengella sp. NA12.</title>
        <authorList>
            <person name="Sahin N."/>
            <person name="Ay H."/>
            <person name="Saygin H."/>
        </authorList>
    </citation>
    <scope>NUCLEOTIDE SEQUENCE [LARGE SCALE GENOMIC DNA]</scope>
    <source>
        <strain evidence="1 2">NA12</strain>
    </source>
</reference>
<protein>
    <submittedName>
        <fullName evidence="1">Uncharacterized protein</fullName>
    </submittedName>
</protein>
<keyword evidence="2" id="KW-1185">Reference proteome</keyword>